<protein>
    <submittedName>
        <fullName evidence="2">Uncharacterized protein</fullName>
    </submittedName>
</protein>
<name>A0A565AY72_9BRAS</name>
<organism evidence="2 3">
    <name type="scientific">Arabis nemorensis</name>
    <dbReference type="NCBI Taxonomy" id="586526"/>
    <lineage>
        <taxon>Eukaryota</taxon>
        <taxon>Viridiplantae</taxon>
        <taxon>Streptophyta</taxon>
        <taxon>Embryophyta</taxon>
        <taxon>Tracheophyta</taxon>
        <taxon>Spermatophyta</taxon>
        <taxon>Magnoliopsida</taxon>
        <taxon>eudicotyledons</taxon>
        <taxon>Gunneridae</taxon>
        <taxon>Pentapetalae</taxon>
        <taxon>rosids</taxon>
        <taxon>malvids</taxon>
        <taxon>Brassicales</taxon>
        <taxon>Brassicaceae</taxon>
        <taxon>Arabideae</taxon>
        <taxon>Arabis</taxon>
    </lineage>
</organism>
<dbReference type="AlphaFoldDB" id="A0A565AY72"/>
<keyword evidence="1" id="KW-0812">Transmembrane</keyword>
<dbReference type="Proteomes" id="UP000489600">
    <property type="component" value="Unassembled WGS sequence"/>
</dbReference>
<dbReference type="EMBL" id="CABITT030000002">
    <property type="protein sequence ID" value="VVA94351.1"/>
    <property type="molecule type" value="Genomic_DNA"/>
</dbReference>
<comment type="caution">
    <text evidence="2">The sequence shown here is derived from an EMBL/GenBank/DDBJ whole genome shotgun (WGS) entry which is preliminary data.</text>
</comment>
<reference evidence="2" key="1">
    <citation type="submission" date="2019-07" db="EMBL/GenBank/DDBJ databases">
        <authorList>
            <person name="Dittberner H."/>
        </authorList>
    </citation>
    <scope>NUCLEOTIDE SEQUENCE [LARGE SCALE GENOMIC DNA]</scope>
</reference>
<gene>
    <name evidence="2" type="ORF">ANE_LOCUS4796</name>
</gene>
<evidence type="ECO:0000256" key="1">
    <source>
        <dbReference type="SAM" id="Phobius"/>
    </source>
</evidence>
<sequence>MNRVFRTRGVVLLDRLQKSSSLWGRKRSLPVVRLLSSELLLFRFRFCRLSLSPSLAIHPLANRTTNGDSSLLAVVISPCSYCMSIQSNRYASQEVQVLVFILSVVAICGCSFCDLCIG</sequence>
<evidence type="ECO:0000313" key="2">
    <source>
        <dbReference type="EMBL" id="VVA94351.1"/>
    </source>
</evidence>
<evidence type="ECO:0000313" key="3">
    <source>
        <dbReference type="Proteomes" id="UP000489600"/>
    </source>
</evidence>
<accession>A0A565AY72</accession>
<proteinExistence type="predicted"/>
<keyword evidence="3" id="KW-1185">Reference proteome</keyword>
<keyword evidence="1" id="KW-1133">Transmembrane helix</keyword>
<keyword evidence="1" id="KW-0472">Membrane</keyword>
<feature type="transmembrane region" description="Helical" evidence="1">
    <location>
        <begin position="97"/>
        <end position="117"/>
    </location>
</feature>